<reference evidence="2 3" key="1">
    <citation type="journal article" date="2016" name="Mol. Biol. Evol.">
        <title>Comparative Genomics of Early-Diverging Mushroom-Forming Fungi Provides Insights into the Origins of Lignocellulose Decay Capabilities.</title>
        <authorList>
            <person name="Nagy L.G."/>
            <person name="Riley R."/>
            <person name="Tritt A."/>
            <person name="Adam C."/>
            <person name="Daum C."/>
            <person name="Floudas D."/>
            <person name="Sun H."/>
            <person name="Yadav J.S."/>
            <person name="Pangilinan J."/>
            <person name="Larsson K.H."/>
            <person name="Matsuura K."/>
            <person name="Barry K."/>
            <person name="Labutti K."/>
            <person name="Kuo R."/>
            <person name="Ohm R.A."/>
            <person name="Bhattacharya S.S."/>
            <person name="Shirouzu T."/>
            <person name="Yoshinaga Y."/>
            <person name="Martin F.M."/>
            <person name="Grigoriev I.V."/>
            <person name="Hibbett D.S."/>
        </authorList>
    </citation>
    <scope>NUCLEOTIDE SEQUENCE [LARGE SCALE GENOMIC DNA]</scope>
    <source>
        <strain evidence="2 3">L-15889</strain>
    </source>
</reference>
<dbReference type="Proteomes" id="UP000076727">
    <property type="component" value="Unassembled WGS sequence"/>
</dbReference>
<dbReference type="AlphaFoldDB" id="A0A165KN70"/>
<sequence>MLPIGPNVLDERASVIHTSVRDPDVRDNVAERDGRRCILPGASNECEAAHIIPLMKGDEYIKALTERKCSIRAAEDVIDDINDVRNGIFALGRVHIALGMRLAFLVVCQTPDFAMDVSDVPGPADMPTHTPKGCTLHVLKGSIVIGATPQAVIVESGSLVRIAGKDWPPAVLFDAVYASVVLKTFGVKTSVESMKEVWKDELSFGLSLGSLSERKRSATRYRTRGDDGVELDGLDMLNLVP</sequence>
<evidence type="ECO:0000313" key="2">
    <source>
        <dbReference type="EMBL" id="KZT63352.1"/>
    </source>
</evidence>
<evidence type="ECO:0000313" key="3">
    <source>
        <dbReference type="Proteomes" id="UP000076727"/>
    </source>
</evidence>
<gene>
    <name evidence="2" type="ORF">DAEQUDRAFT_741966</name>
</gene>
<dbReference type="InterPro" id="IPR003615">
    <property type="entry name" value="HNH_nuc"/>
</dbReference>
<feature type="non-terminal residue" evidence="2">
    <location>
        <position position="241"/>
    </location>
</feature>
<protein>
    <recommendedName>
        <fullName evidence="1">HNH nuclease domain-containing protein</fullName>
    </recommendedName>
</protein>
<name>A0A165KN70_9APHY</name>
<dbReference type="Pfam" id="PF13391">
    <property type="entry name" value="HNH_2"/>
    <property type="match status" value="1"/>
</dbReference>
<dbReference type="EMBL" id="KV429194">
    <property type="protein sequence ID" value="KZT63352.1"/>
    <property type="molecule type" value="Genomic_DNA"/>
</dbReference>
<feature type="domain" description="HNH nuclease" evidence="1">
    <location>
        <begin position="37"/>
        <end position="100"/>
    </location>
</feature>
<dbReference type="OrthoDB" id="2803682at2759"/>
<proteinExistence type="predicted"/>
<evidence type="ECO:0000259" key="1">
    <source>
        <dbReference type="Pfam" id="PF13391"/>
    </source>
</evidence>
<organism evidence="2 3">
    <name type="scientific">Daedalea quercina L-15889</name>
    <dbReference type="NCBI Taxonomy" id="1314783"/>
    <lineage>
        <taxon>Eukaryota</taxon>
        <taxon>Fungi</taxon>
        <taxon>Dikarya</taxon>
        <taxon>Basidiomycota</taxon>
        <taxon>Agaricomycotina</taxon>
        <taxon>Agaricomycetes</taxon>
        <taxon>Polyporales</taxon>
        <taxon>Fomitopsis</taxon>
    </lineage>
</organism>
<keyword evidence="3" id="KW-1185">Reference proteome</keyword>
<accession>A0A165KN70</accession>